<reference evidence="1" key="2">
    <citation type="submission" date="2020-11" db="EMBL/GenBank/DDBJ databases">
        <authorList>
            <person name="McCartney M.A."/>
            <person name="Auch B."/>
            <person name="Kono T."/>
            <person name="Mallez S."/>
            <person name="Becker A."/>
            <person name="Gohl D.M."/>
            <person name="Silverstein K.A.T."/>
            <person name="Koren S."/>
            <person name="Bechman K.B."/>
            <person name="Herman A."/>
            <person name="Abrahante J.E."/>
            <person name="Garbe J."/>
        </authorList>
    </citation>
    <scope>NUCLEOTIDE SEQUENCE</scope>
    <source>
        <strain evidence="1">Duluth1</strain>
        <tissue evidence="1">Whole animal</tissue>
    </source>
</reference>
<proteinExistence type="predicted"/>
<comment type="caution">
    <text evidence="1">The sequence shown here is derived from an EMBL/GenBank/DDBJ whole genome shotgun (WGS) entry which is preliminary data.</text>
</comment>
<reference evidence="1" key="1">
    <citation type="journal article" date="2019" name="bioRxiv">
        <title>The Genome of the Zebra Mussel, Dreissena polymorpha: A Resource for Invasive Species Research.</title>
        <authorList>
            <person name="McCartney M.A."/>
            <person name="Auch B."/>
            <person name="Kono T."/>
            <person name="Mallez S."/>
            <person name="Zhang Y."/>
            <person name="Obille A."/>
            <person name="Becker A."/>
            <person name="Abrahante J.E."/>
            <person name="Garbe J."/>
            <person name="Badalamenti J.P."/>
            <person name="Herman A."/>
            <person name="Mangelson H."/>
            <person name="Liachko I."/>
            <person name="Sullivan S."/>
            <person name="Sone E.D."/>
            <person name="Koren S."/>
            <person name="Silverstein K.A.T."/>
            <person name="Beckman K.B."/>
            <person name="Gohl D.M."/>
        </authorList>
    </citation>
    <scope>NUCLEOTIDE SEQUENCE</scope>
    <source>
        <strain evidence="1">Duluth1</strain>
        <tissue evidence="1">Whole animal</tissue>
    </source>
</reference>
<keyword evidence="2" id="KW-1185">Reference proteome</keyword>
<name>A0A9D4G9U2_DREPO</name>
<organism evidence="1 2">
    <name type="scientific">Dreissena polymorpha</name>
    <name type="common">Zebra mussel</name>
    <name type="synonym">Mytilus polymorpha</name>
    <dbReference type="NCBI Taxonomy" id="45954"/>
    <lineage>
        <taxon>Eukaryota</taxon>
        <taxon>Metazoa</taxon>
        <taxon>Spiralia</taxon>
        <taxon>Lophotrochozoa</taxon>
        <taxon>Mollusca</taxon>
        <taxon>Bivalvia</taxon>
        <taxon>Autobranchia</taxon>
        <taxon>Heteroconchia</taxon>
        <taxon>Euheterodonta</taxon>
        <taxon>Imparidentia</taxon>
        <taxon>Neoheterodontei</taxon>
        <taxon>Myida</taxon>
        <taxon>Dreissenoidea</taxon>
        <taxon>Dreissenidae</taxon>
        <taxon>Dreissena</taxon>
    </lineage>
</organism>
<dbReference type="AlphaFoldDB" id="A0A9D4G9U2"/>
<accession>A0A9D4G9U2</accession>
<gene>
    <name evidence="1" type="ORF">DPMN_138478</name>
</gene>
<sequence length="240" mass="28239">MQASKCLRQRCPVVSEIIRRFQYSLNTDVASSRLKFASVLYCCGHLHAAVIVLDDVERRYHNRVKPVCGKLEGQRDIHVFANMLSDNCDQGFSELPFALCVQFFRQEAYCAPYILLFEMNRGMTEDDVSQRDYVDKQWMDSAEVDARPLLYYLQYLTYGGLGERDKQCHAMRELESFICNPIHRRNLYHQKTAISLLGHCFEMEGNYRAALHWYSNFFCCCNANYWHVQRVRRLISSAYY</sequence>
<evidence type="ECO:0000313" key="2">
    <source>
        <dbReference type="Proteomes" id="UP000828390"/>
    </source>
</evidence>
<evidence type="ECO:0000313" key="1">
    <source>
        <dbReference type="EMBL" id="KAH3810092.1"/>
    </source>
</evidence>
<dbReference type="EMBL" id="JAIWYP010000006">
    <property type="protein sequence ID" value="KAH3810092.1"/>
    <property type="molecule type" value="Genomic_DNA"/>
</dbReference>
<protein>
    <submittedName>
        <fullName evidence="1">Uncharacterized protein</fullName>
    </submittedName>
</protein>
<dbReference type="Proteomes" id="UP000828390">
    <property type="component" value="Unassembled WGS sequence"/>
</dbReference>